<accession>A0A9P4PIU2</accession>
<gene>
    <name evidence="1" type="ORF">P171DRAFT_513333</name>
</gene>
<evidence type="ECO:0000313" key="2">
    <source>
        <dbReference type="Proteomes" id="UP000799764"/>
    </source>
</evidence>
<dbReference type="AlphaFoldDB" id="A0A9P4PIU2"/>
<keyword evidence="2" id="KW-1185">Reference proteome</keyword>
<feature type="non-terminal residue" evidence="1">
    <location>
        <position position="110"/>
    </location>
</feature>
<sequence length="110" mass="12376">MAERTGSLVFSVLWSYVKGCLRRPLISPALTASSPHLQALMPTPFSSSSLIRYLCDPSCNSFYLLWAFVRHYRSILSTFVLLSQHLHIMGIYAWSNTSIRVVRTGHASSI</sequence>
<proteinExistence type="predicted"/>
<evidence type="ECO:0000313" key="1">
    <source>
        <dbReference type="EMBL" id="KAF2445869.1"/>
    </source>
</evidence>
<organism evidence="1 2">
    <name type="scientific">Karstenula rhodostoma CBS 690.94</name>
    <dbReference type="NCBI Taxonomy" id="1392251"/>
    <lineage>
        <taxon>Eukaryota</taxon>
        <taxon>Fungi</taxon>
        <taxon>Dikarya</taxon>
        <taxon>Ascomycota</taxon>
        <taxon>Pezizomycotina</taxon>
        <taxon>Dothideomycetes</taxon>
        <taxon>Pleosporomycetidae</taxon>
        <taxon>Pleosporales</taxon>
        <taxon>Massarineae</taxon>
        <taxon>Didymosphaeriaceae</taxon>
        <taxon>Karstenula</taxon>
    </lineage>
</organism>
<name>A0A9P4PIU2_9PLEO</name>
<dbReference type="EMBL" id="MU001499">
    <property type="protein sequence ID" value="KAF2445869.1"/>
    <property type="molecule type" value="Genomic_DNA"/>
</dbReference>
<comment type="caution">
    <text evidence="1">The sequence shown here is derived from an EMBL/GenBank/DDBJ whole genome shotgun (WGS) entry which is preliminary data.</text>
</comment>
<reference evidence="1" key="1">
    <citation type="journal article" date="2020" name="Stud. Mycol.">
        <title>101 Dothideomycetes genomes: a test case for predicting lifestyles and emergence of pathogens.</title>
        <authorList>
            <person name="Haridas S."/>
            <person name="Albert R."/>
            <person name="Binder M."/>
            <person name="Bloem J."/>
            <person name="Labutti K."/>
            <person name="Salamov A."/>
            <person name="Andreopoulos B."/>
            <person name="Baker S."/>
            <person name="Barry K."/>
            <person name="Bills G."/>
            <person name="Bluhm B."/>
            <person name="Cannon C."/>
            <person name="Castanera R."/>
            <person name="Culley D."/>
            <person name="Daum C."/>
            <person name="Ezra D."/>
            <person name="Gonzalez J."/>
            <person name="Henrissat B."/>
            <person name="Kuo A."/>
            <person name="Liang C."/>
            <person name="Lipzen A."/>
            <person name="Lutzoni F."/>
            <person name="Magnuson J."/>
            <person name="Mondo S."/>
            <person name="Nolan M."/>
            <person name="Ohm R."/>
            <person name="Pangilinan J."/>
            <person name="Park H.-J."/>
            <person name="Ramirez L."/>
            <person name="Alfaro M."/>
            <person name="Sun H."/>
            <person name="Tritt A."/>
            <person name="Yoshinaga Y."/>
            <person name="Zwiers L.-H."/>
            <person name="Turgeon B."/>
            <person name="Goodwin S."/>
            <person name="Spatafora J."/>
            <person name="Crous P."/>
            <person name="Grigoriev I."/>
        </authorList>
    </citation>
    <scope>NUCLEOTIDE SEQUENCE</scope>
    <source>
        <strain evidence="1">CBS 690.94</strain>
    </source>
</reference>
<protein>
    <submittedName>
        <fullName evidence="1">Uncharacterized protein</fullName>
    </submittedName>
</protein>
<dbReference type="Proteomes" id="UP000799764">
    <property type="component" value="Unassembled WGS sequence"/>
</dbReference>